<protein>
    <submittedName>
        <fullName evidence="1">Uncharacterized protein</fullName>
    </submittedName>
</protein>
<proteinExistence type="predicted"/>
<sequence length="48" mass="5078">MAKAQQIQQAADSLSAAKNLQRVVGGKAADQAVKDAMAKLQQVAGRRR</sequence>
<accession>A0A1A9B256</accession>
<reference evidence="1" key="2">
    <citation type="submission" date="2016-06" db="EMBL/GenBank/DDBJ databases">
        <authorList>
            <person name="Kjaerup R.B."/>
            <person name="Dalgaard T.S."/>
            <person name="Juul-Madsen H.R."/>
        </authorList>
    </citation>
    <scope>NUCLEOTIDE SEQUENCE [LARGE SCALE GENOMIC DNA]</scope>
    <source>
        <strain evidence="1">DSM 45794</strain>
    </source>
</reference>
<dbReference type="STRING" id="946078.GA0070622_0050"/>
<evidence type="ECO:0000313" key="1">
    <source>
        <dbReference type="EMBL" id="SBT63109.1"/>
    </source>
</evidence>
<keyword evidence="3" id="KW-1185">Reference proteome</keyword>
<evidence type="ECO:0000313" key="3">
    <source>
        <dbReference type="Proteomes" id="UP000199558"/>
    </source>
</evidence>
<dbReference type="EMBL" id="FLRH01000002">
    <property type="protein sequence ID" value="SBT63109.1"/>
    <property type="molecule type" value="Genomic_DNA"/>
</dbReference>
<name>A0A1A9B256_9ACTN</name>
<dbReference type="Proteomes" id="UP000199558">
    <property type="component" value="Unassembled WGS sequence"/>
</dbReference>
<organism evidence="1 3">
    <name type="scientific">Micromonospora sediminicola</name>
    <dbReference type="NCBI Taxonomy" id="946078"/>
    <lineage>
        <taxon>Bacteria</taxon>
        <taxon>Bacillati</taxon>
        <taxon>Actinomycetota</taxon>
        <taxon>Actinomycetes</taxon>
        <taxon>Micromonosporales</taxon>
        <taxon>Micromonosporaceae</taxon>
        <taxon>Micromonospora</taxon>
    </lineage>
</organism>
<evidence type="ECO:0000313" key="2">
    <source>
        <dbReference type="EMBL" id="SBT63121.1"/>
    </source>
</evidence>
<dbReference type="EMBL" id="FLRH01000002">
    <property type="protein sequence ID" value="SBT63121.1"/>
    <property type="molecule type" value="Genomic_DNA"/>
</dbReference>
<dbReference type="AlphaFoldDB" id="A0A1A9B256"/>
<dbReference type="RefSeq" id="WP_176710396.1">
    <property type="nucleotide sequence ID" value="NZ_FLRH01000002.1"/>
</dbReference>
<gene>
    <name evidence="1" type="ORF">GA0070622_0050</name>
    <name evidence="2" type="ORF">GA0070622_0062</name>
</gene>
<reference evidence="3" key="1">
    <citation type="submission" date="2016-06" db="EMBL/GenBank/DDBJ databases">
        <authorList>
            <person name="Varghese N."/>
            <person name="Submissions Spin"/>
        </authorList>
    </citation>
    <scope>NUCLEOTIDE SEQUENCE [LARGE SCALE GENOMIC DNA]</scope>
    <source>
        <strain evidence="3">DSM 45794</strain>
    </source>
</reference>